<proteinExistence type="predicted"/>
<evidence type="ECO:0000313" key="1">
    <source>
        <dbReference type="EMBL" id="AYV87197.1"/>
    </source>
</evidence>
<accession>A0A3G5AJ34</accession>
<protein>
    <submittedName>
        <fullName evidence="1">Uncharacterized protein</fullName>
    </submittedName>
</protein>
<gene>
    <name evidence="1" type="ORF">Sylvanvirus34_6</name>
</gene>
<reference evidence="1" key="1">
    <citation type="submission" date="2018-10" db="EMBL/GenBank/DDBJ databases">
        <title>Hidden diversity of soil giant viruses.</title>
        <authorList>
            <person name="Schulz F."/>
            <person name="Alteio L."/>
            <person name="Goudeau D."/>
            <person name="Ryan E.M."/>
            <person name="Malmstrom R.R."/>
            <person name="Blanchard J."/>
            <person name="Woyke T."/>
        </authorList>
    </citation>
    <scope>NUCLEOTIDE SEQUENCE</scope>
    <source>
        <strain evidence="1">SYV1</strain>
    </source>
</reference>
<name>A0A3G5AJ34_9VIRU</name>
<sequence length="79" mass="9495">MGICESRPKQKINGIEFETSTITRKTRYADEFTSQYLDIDIHPPVIYRNFIIQDEWQRLIHFEEKKCVLLCKKRCVCIN</sequence>
<organism evidence="1">
    <name type="scientific">Sylvanvirus sp</name>
    <dbReference type="NCBI Taxonomy" id="2487774"/>
    <lineage>
        <taxon>Viruses</taxon>
    </lineage>
</organism>
<dbReference type="EMBL" id="MK072540">
    <property type="protein sequence ID" value="AYV87197.1"/>
    <property type="molecule type" value="Genomic_DNA"/>
</dbReference>